<feature type="region of interest" description="Disordered" evidence="15">
    <location>
        <begin position="575"/>
        <end position="610"/>
    </location>
</feature>
<evidence type="ECO:0000259" key="16">
    <source>
        <dbReference type="PROSITE" id="PS50109"/>
    </source>
</evidence>
<comment type="subcellular location">
    <subcellularLocation>
        <location evidence="2">Cell membrane</location>
        <topology evidence="2">Multi-pass membrane protein</topology>
    </subcellularLocation>
</comment>
<dbReference type="PRINTS" id="PR00344">
    <property type="entry name" value="BCTRLSENSOR"/>
</dbReference>
<dbReference type="SUPFAM" id="SSF55785">
    <property type="entry name" value="PYP-like sensor domain (PAS domain)"/>
    <property type="match status" value="1"/>
</dbReference>
<evidence type="ECO:0000313" key="20">
    <source>
        <dbReference type="Proteomes" id="UP001230951"/>
    </source>
</evidence>
<evidence type="ECO:0000256" key="14">
    <source>
        <dbReference type="ARBA" id="ARBA00039401"/>
    </source>
</evidence>
<protein>
    <recommendedName>
        <fullName evidence="14">Sensor-like histidine kinase SenX3</fullName>
        <ecNumber evidence="3">2.7.13.3</ecNumber>
    </recommendedName>
</protein>
<dbReference type="Gene3D" id="3.30.450.20">
    <property type="entry name" value="PAS domain"/>
    <property type="match status" value="2"/>
</dbReference>
<dbReference type="PANTHER" id="PTHR42878">
    <property type="entry name" value="TWO-COMPONENT HISTIDINE KINASE"/>
    <property type="match status" value="1"/>
</dbReference>
<dbReference type="GO" id="GO:0006355">
    <property type="term" value="P:regulation of DNA-templated transcription"/>
    <property type="evidence" value="ECO:0007669"/>
    <property type="project" value="InterPro"/>
</dbReference>
<proteinExistence type="predicted"/>
<dbReference type="InterPro" id="IPR004358">
    <property type="entry name" value="Sig_transdc_His_kin-like_C"/>
</dbReference>
<evidence type="ECO:0000259" key="17">
    <source>
        <dbReference type="PROSITE" id="PS50112"/>
    </source>
</evidence>
<evidence type="ECO:0000256" key="5">
    <source>
        <dbReference type="ARBA" id="ARBA00022553"/>
    </source>
</evidence>
<dbReference type="PROSITE" id="PS50109">
    <property type="entry name" value="HIS_KIN"/>
    <property type="match status" value="1"/>
</dbReference>
<evidence type="ECO:0000256" key="4">
    <source>
        <dbReference type="ARBA" id="ARBA00022475"/>
    </source>
</evidence>
<dbReference type="InterPro" id="IPR003594">
    <property type="entry name" value="HATPase_dom"/>
</dbReference>
<dbReference type="GO" id="GO:0007234">
    <property type="term" value="P:osmosensory signaling via phosphorelay pathway"/>
    <property type="evidence" value="ECO:0007669"/>
    <property type="project" value="TreeGrafter"/>
</dbReference>
<dbReference type="InterPro" id="IPR029151">
    <property type="entry name" value="Sensor-like_sf"/>
</dbReference>
<dbReference type="SUPFAM" id="SSF55874">
    <property type="entry name" value="ATPase domain of HSP90 chaperone/DNA topoisomerase II/histidine kinase"/>
    <property type="match status" value="1"/>
</dbReference>
<dbReference type="InterPro" id="IPR050351">
    <property type="entry name" value="BphY/WalK/GraS-like"/>
</dbReference>
<dbReference type="Pfam" id="PF02518">
    <property type="entry name" value="HATPase_c"/>
    <property type="match status" value="1"/>
</dbReference>
<accession>A0AAW8DFC7</accession>
<keyword evidence="12" id="KW-0902">Two-component regulatory system</keyword>
<keyword evidence="6 18" id="KW-0808">Transferase</keyword>
<organism evidence="18 21">
    <name type="scientific">Arthrobacter bambusae</name>
    <dbReference type="NCBI Taxonomy" id="1338426"/>
    <lineage>
        <taxon>Bacteria</taxon>
        <taxon>Bacillati</taxon>
        <taxon>Actinomycetota</taxon>
        <taxon>Actinomycetes</taxon>
        <taxon>Micrococcales</taxon>
        <taxon>Micrococcaceae</taxon>
        <taxon>Arthrobacter</taxon>
    </lineage>
</organism>
<evidence type="ECO:0000256" key="7">
    <source>
        <dbReference type="ARBA" id="ARBA00022692"/>
    </source>
</evidence>
<dbReference type="InterPro" id="IPR000014">
    <property type="entry name" value="PAS"/>
</dbReference>
<dbReference type="GO" id="GO:0005886">
    <property type="term" value="C:plasma membrane"/>
    <property type="evidence" value="ECO:0007669"/>
    <property type="project" value="UniProtKB-SubCell"/>
</dbReference>
<dbReference type="EMBL" id="JAUSTF010000003">
    <property type="protein sequence ID" value="MDQ0180446.1"/>
    <property type="molecule type" value="Genomic_DNA"/>
</dbReference>
<dbReference type="Proteomes" id="UP001242995">
    <property type="component" value="Unassembled WGS sequence"/>
</dbReference>
<dbReference type="InterPro" id="IPR039506">
    <property type="entry name" value="SPOB_a"/>
</dbReference>
<dbReference type="Gene3D" id="3.30.565.10">
    <property type="entry name" value="Histidine kinase-like ATPase, C-terminal domain"/>
    <property type="match status" value="1"/>
</dbReference>
<dbReference type="PROSITE" id="PS50112">
    <property type="entry name" value="PAS"/>
    <property type="match status" value="1"/>
</dbReference>
<evidence type="ECO:0000256" key="12">
    <source>
        <dbReference type="ARBA" id="ARBA00023012"/>
    </source>
</evidence>
<dbReference type="InterPro" id="IPR035965">
    <property type="entry name" value="PAS-like_dom_sf"/>
</dbReference>
<dbReference type="Pfam" id="PF14689">
    <property type="entry name" value="SPOB_a"/>
    <property type="match status" value="1"/>
</dbReference>
<gene>
    <name evidence="18" type="ORF">J2S90_002280</name>
    <name evidence="19" type="ORF">J2S93_001868</name>
</gene>
<feature type="domain" description="Histidine kinase" evidence="16">
    <location>
        <begin position="394"/>
        <end position="578"/>
    </location>
</feature>
<evidence type="ECO:0000256" key="8">
    <source>
        <dbReference type="ARBA" id="ARBA00022741"/>
    </source>
</evidence>
<keyword evidence="5" id="KW-0597">Phosphoprotein</keyword>
<feature type="compositionally biased region" description="Low complexity" evidence="15">
    <location>
        <begin position="584"/>
        <end position="596"/>
    </location>
</feature>
<dbReference type="InterPro" id="IPR005467">
    <property type="entry name" value="His_kinase_dom"/>
</dbReference>
<keyword evidence="11" id="KW-1133">Transmembrane helix</keyword>
<dbReference type="InterPro" id="IPR036890">
    <property type="entry name" value="HATPase_C_sf"/>
</dbReference>
<dbReference type="SMART" id="SM00387">
    <property type="entry name" value="HATPase_c"/>
    <property type="match status" value="1"/>
</dbReference>
<dbReference type="CDD" id="cd00130">
    <property type="entry name" value="PAS"/>
    <property type="match status" value="1"/>
</dbReference>
<name>A0AAW8DFC7_9MICC</name>
<dbReference type="GO" id="GO:0000156">
    <property type="term" value="F:phosphorelay response regulator activity"/>
    <property type="evidence" value="ECO:0007669"/>
    <property type="project" value="TreeGrafter"/>
</dbReference>
<sequence length="610" mass="62946">MPKLALRFSTQTLLLQLGVVLLVVLLSGTVHAWLVYGRIGTEAENQALTLARTVASDPSLRSQVQAISNEPGTPPPAVLAAGPIQAAAEAARSRTGALFVVVTDETGLRLAHPDLVRLGERVSTDPSDALSGKEVTTRNTGTLGPSAGAKVPVFAPGSAGTGSAAAVVGEVSVGYSMESLSQSLAKDIVPIAVTAAGSLVAGVLASFLLRRRLQRLTLGLEPEEISTLVHDQVAVLQGVDDGVIGISADGRITVFNAAARRLLGMPEGAGTPGSPAAAGSDWSGTDLAGTDWENAPVPAQLKALTQPSAHDAEAVEIVAGGRVLVANARKALHRKEDLGWVVMLRDRTELQQLTRQLDAVGTMSAALRAQRHEFANQLHTIAGFMSIGQHGQAKDYLARISATGPLKFPVQQAELLQDPYLQAFVGAKSVEADERGVALRIGPETLVREHVTEPQDVTTVLGNLIDNAVNAAVAGSSTQRWVELELLDEPGPDGGTLHIVVADSGDGLGGVEPERVFVEGFTTAEPAEGVIARAGGQGLGLALVRQLARRRGGDVRVLDPGSSGGPGAVFMATMPGVTGKPGDASLAESSAAAEPPAAEPPAAERKEGHQ</sequence>
<keyword evidence="7" id="KW-0812">Transmembrane</keyword>
<evidence type="ECO:0000256" key="1">
    <source>
        <dbReference type="ARBA" id="ARBA00000085"/>
    </source>
</evidence>
<dbReference type="PANTHER" id="PTHR42878:SF7">
    <property type="entry name" value="SENSOR HISTIDINE KINASE GLRK"/>
    <property type="match status" value="1"/>
</dbReference>
<dbReference type="AlphaFoldDB" id="A0AAW8DFC7"/>
<dbReference type="InterPro" id="IPR033463">
    <property type="entry name" value="sCache_3"/>
</dbReference>
<keyword evidence="4" id="KW-1003">Cell membrane</keyword>
<dbReference type="SUPFAM" id="SSF103190">
    <property type="entry name" value="Sensory domain-like"/>
    <property type="match status" value="1"/>
</dbReference>
<dbReference type="InterPro" id="IPR016120">
    <property type="entry name" value="Sig_transdc_His_kin_SpoOB"/>
</dbReference>
<dbReference type="GO" id="GO:0030295">
    <property type="term" value="F:protein kinase activator activity"/>
    <property type="evidence" value="ECO:0007669"/>
    <property type="project" value="TreeGrafter"/>
</dbReference>
<dbReference type="Pfam" id="PF00989">
    <property type="entry name" value="PAS"/>
    <property type="match status" value="1"/>
</dbReference>
<dbReference type="Pfam" id="PF17203">
    <property type="entry name" value="sCache_3_2"/>
    <property type="match status" value="1"/>
</dbReference>
<evidence type="ECO:0000313" key="19">
    <source>
        <dbReference type="EMBL" id="MDQ0180446.1"/>
    </source>
</evidence>
<comment type="catalytic activity">
    <reaction evidence="1">
        <text>ATP + protein L-histidine = ADP + protein N-phospho-L-histidine.</text>
        <dbReference type="EC" id="2.7.13.3"/>
    </reaction>
</comment>
<evidence type="ECO:0000256" key="2">
    <source>
        <dbReference type="ARBA" id="ARBA00004651"/>
    </source>
</evidence>
<dbReference type="SUPFAM" id="SSF55890">
    <property type="entry name" value="Sporulation response regulatory protein Spo0B"/>
    <property type="match status" value="1"/>
</dbReference>
<evidence type="ECO:0000256" key="6">
    <source>
        <dbReference type="ARBA" id="ARBA00022679"/>
    </source>
</evidence>
<feature type="domain" description="PAS" evidence="17">
    <location>
        <begin position="235"/>
        <end position="265"/>
    </location>
</feature>
<evidence type="ECO:0000256" key="10">
    <source>
        <dbReference type="ARBA" id="ARBA00022840"/>
    </source>
</evidence>
<keyword evidence="9 18" id="KW-0418">Kinase</keyword>
<keyword evidence="10" id="KW-0067">ATP-binding</keyword>
<dbReference type="GO" id="GO:0005524">
    <property type="term" value="F:ATP binding"/>
    <property type="evidence" value="ECO:0007669"/>
    <property type="project" value="UniProtKB-KW"/>
</dbReference>
<comment type="caution">
    <text evidence="18">The sequence shown here is derived from an EMBL/GenBank/DDBJ whole genome shotgun (WGS) entry which is preliminary data.</text>
</comment>
<dbReference type="InterPro" id="IPR013767">
    <property type="entry name" value="PAS_fold"/>
</dbReference>
<evidence type="ECO:0000256" key="3">
    <source>
        <dbReference type="ARBA" id="ARBA00012438"/>
    </source>
</evidence>
<dbReference type="Gene3D" id="1.10.287.130">
    <property type="match status" value="1"/>
</dbReference>
<evidence type="ECO:0000256" key="11">
    <source>
        <dbReference type="ARBA" id="ARBA00022989"/>
    </source>
</evidence>
<reference evidence="18 20" key="1">
    <citation type="submission" date="2023-07" db="EMBL/GenBank/DDBJ databases">
        <title>Sorghum-associated microbial communities from plants grown in Nebraska, USA.</title>
        <authorList>
            <person name="Schachtman D."/>
        </authorList>
    </citation>
    <scope>NUCLEOTIDE SEQUENCE</scope>
    <source>
        <strain evidence="18">DS1006</strain>
        <strain evidence="19 20">DS1016</strain>
    </source>
</reference>
<dbReference type="Proteomes" id="UP001230951">
    <property type="component" value="Unassembled WGS sequence"/>
</dbReference>
<keyword evidence="20" id="KW-1185">Reference proteome</keyword>
<dbReference type="EMBL" id="JAUSRG010000005">
    <property type="protein sequence ID" value="MDP9905314.1"/>
    <property type="molecule type" value="Genomic_DNA"/>
</dbReference>
<keyword evidence="13" id="KW-0472">Membrane</keyword>
<evidence type="ECO:0000256" key="9">
    <source>
        <dbReference type="ARBA" id="ARBA00022777"/>
    </source>
</evidence>
<dbReference type="GO" id="GO:0000155">
    <property type="term" value="F:phosphorelay sensor kinase activity"/>
    <property type="evidence" value="ECO:0007669"/>
    <property type="project" value="InterPro"/>
</dbReference>
<evidence type="ECO:0000313" key="21">
    <source>
        <dbReference type="Proteomes" id="UP001242995"/>
    </source>
</evidence>
<evidence type="ECO:0000256" key="15">
    <source>
        <dbReference type="SAM" id="MobiDB-lite"/>
    </source>
</evidence>
<evidence type="ECO:0000256" key="13">
    <source>
        <dbReference type="ARBA" id="ARBA00023136"/>
    </source>
</evidence>
<dbReference type="EC" id="2.7.13.3" evidence="3"/>
<keyword evidence="8" id="KW-0547">Nucleotide-binding</keyword>
<dbReference type="RefSeq" id="WP_306961316.1">
    <property type="nucleotide sequence ID" value="NZ_JAUSRG010000005.1"/>
</dbReference>
<evidence type="ECO:0000313" key="18">
    <source>
        <dbReference type="EMBL" id="MDP9905314.1"/>
    </source>
</evidence>